<dbReference type="InterPro" id="IPR036291">
    <property type="entry name" value="NAD(P)-bd_dom_sf"/>
</dbReference>
<comment type="caution">
    <text evidence="2">The sequence shown here is derived from an EMBL/GenBank/DDBJ whole genome shotgun (WGS) entry which is preliminary data.</text>
</comment>
<organism evidence="2 3">
    <name type="scientific">Lactarius akahatsu</name>
    <dbReference type="NCBI Taxonomy" id="416441"/>
    <lineage>
        <taxon>Eukaryota</taxon>
        <taxon>Fungi</taxon>
        <taxon>Dikarya</taxon>
        <taxon>Basidiomycota</taxon>
        <taxon>Agaricomycotina</taxon>
        <taxon>Agaricomycetes</taxon>
        <taxon>Russulales</taxon>
        <taxon>Russulaceae</taxon>
        <taxon>Lactarius</taxon>
    </lineage>
</organism>
<evidence type="ECO:0000313" key="2">
    <source>
        <dbReference type="EMBL" id="KAH9001236.1"/>
    </source>
</evidence>
<evidence type="ECO:0000313" key="3">
    <source>
        <dbReference type="Proteomes" id="UP001201163"/>
    </source>
</evidence>
<feature type="transmembrane region" description="Helical" evidence="1">
    <location>
        <begin position="12"/>
        <end position="36"/>
    </location>
</feature>
<accession>A0AAD4LSW3</accession>
<keyword evidence="1" id="KW-1133">Transmembrane helix</keyword>
<dbReference type="SUPFAM" id="SSF51735">
    <property type="entry name" value="NAD(P)-binding Rossmann-fold domains"/>
    <property type="match status" value="1"/>
</dbReference>
<keyword evidence="1" id="KW-0472">Membrane</keyword>
<protein>
    <submittedName>
        <fullName evidence="2">Uncharacterized protein</fullName>
    </submittedName>
</protein>
<dbReference type="Gene3D" id="3.40.50.720">
    <property type="entry name" value="NAD(P)-binding Rossmann-like Domain"/>
    <property type="match status" value="1"/>
</dbReference>
<reference evidence="2" key="1">
    <citation type="submission" date="2022-01" db="EMBL/GenBank/DDBJ databases">
        <title>Comparative genomics reveals a dynamic genome evolution in the ectomycorrhizal milk-cap (Lactarius) mushrooms.</title>
        <authorList>
            <consortium name="DOE Joint Genome Institute"/>
            <person name="Lebreton A."/>
            <person name="Tang N."/>
            <person name="Kuo A."/>
            <person name="LaButti K."/>
            <person name="Drula E."/>
            <person name="Barry K."/>
            <person name="Clum A."/>
            <person name="Lipzen A."/>
            <person name="Mousain D."/>
            <person name="Ng V."/>
            <person name="Wang R."/>
            <person name="Wang X."/>
            <person name="Dai Y."/>
            <person name="Henrissat B."/>
            <person name="Grigoriev I.V."/>
            <person name="Guerin-Laguette A."/>
            <person name="Yu F."/>
            <person name="Martin F.M."/>
        </authorList>
    </citation>
    <scope>NUCLEOTIDE SEQUENCE</scope>
    <source>
        <strain evidence="2">QP</strain>
    </source>
</reference>
<sequence>MPMNYLFLSITRVTFSVVKLTIFTLLAGITTLLSLFEDISSVLFELASDSSGVPPRSSFPTEKCAVLILGAQEGVGRNAALHFSELGYTVFALCPNRQDDAGHIVSPGGSRGVASLLYIWHNRKERSRSIPWGLVAPMQLNMWSRSQRQAVHETVSAHCNTYDLRLVALIISHDSKSHPGTGPSPMDALDAKVGIHESHFEEDAWRNTVLDDVTEPVLMAYDYRELLAEASGRIIVLSNFADSTPLALLSLASRAATAESLANMLELEGIRVSSIYFGPLARDSTAQSPDGHGNDRHFPQSFGIRAGLRLSEFL</sequence>
<dbReference type="Proteomes" id="UP001201163">
    <property type="component" value="Unassembled WGS sequence"/>
</dbReference>
<dbReference type="EMBL" id="JAKELL010000001">
    <property type="protein sequence ID" value="KAH9001236.1"/>
    <property type="molecule type" value="Genomic_DNA"/>
</dbReference>
<keyword evidence="1" id="KW-0812">Transmembrane</keyword>
<dbReference type="AlphaFoldDB" id="A0AAD4LSW3"/>
<name>A0AAD4LSW3_9AGAM</name>
<keyword evidence="3" id="KW-1185">Reference proteome</keyword>
<evidence type="ECO:0000256" key="1">
    <source>
        <dbReference type="SAM" id="Phobius"/>
    </source>
</evidence>
<gene>
    <name evidence="2" type="ORF">EDB92DRAFT_34541</name>
</gene>
<proteinExistence type="predicted"/>